<feature type="transmembrane region" description="Helical" evidence="11">
    <location>
        <begin position="182"/>
        <end position="203"/>
    </location>
</feature>
<dbReference type="PANTHER" id="PTHR28286">
    <property type="match status" value="1"/>
</dbReference>
<keyword evidence="5 11" id="KW-0812">Transmembrane</keyword>
<dbReference type="CDD" id="cd15028">
    <property type="entry name" value="7tm_Opsin-1_euk"/>
    <property type="match status" value="1"/>
</dbReference>
<organism evidence="12 13">
    <name type="scientific">Xylona heveae (strain CBS 132557 / TC161)</name>
    <dbReference type="NCBI Taxonomy" id="1328760"/>
    <lineage>
        <taxon>Eukaryota</taxon>
        <taxon>Fungi</taxon>
        <taxon>Dikarya</taxon>
        <taxon>Ascomycota</taxon>
        <taxon>Pezizomycotina</taxon>
        <taxon>Xylonomycetes</taxon>
        <taxon>Xylonales</taxon>
        <taxon>Xylonaceae</taxon>
        <taxon>Xylona</taxon>
    </lineage>
</organism>
<accession>A0A165I1G2</accession>
<evidence type="ECO:0000256" key="9">
    <source>
        <dbReference type="ARBA" id="ARBA00023136"/>
    </source>
</evidence>
<sequence>MTEILQVLPTSSLLVPTYSPSPSVGPLPTVVPSPVQRQEPHDLGRVTLWVVFALMLISTVVFAALAYRVPVQKRLFHVLTTFIVAIATISYFSMANGDAKSWHFILHKQDHKHGIPPTWVDVYRLVFWGRYVDWALTTPLLLLDLGFLAGLNGANIIVAVVADIVMVLTGLFAAFGHGQHKWGYFTFAIIAYLVVIYQLAYNGRKKAIAKDTRVGNFYTAIAGFSLILWTIYPIIWGLGEGSHRLSVDHEILAYAILDFLAKPVFGIWLLLGHARIASTNIALDGFWTNGLGASEGLLRLGDDDEGA</sequence>
<dbReference type="FunFam" id="1.20.1070.10:FF:000160">
    <property type="entry name" value="Related to Opsin-1"/>
    <property type="match status" value="1"/>
</dbReference>
<dbReference type="AlphaFoldDB" id="A0A165I1G2"/>
<dbReference type="GO" id="GO:0005216">
    <property type="term" value="F:monoatomic ion channel activity"/>
    <property type="evidence" value="ECO:0007669"/>
    <property type="project" value="InterPro"/>
</dbReference>
<proteinExistence type="inferred from homology"/>
<dbReference type="GO" id="GO:0005886">
    <property type="term" value="C:plasma membrane"/>
    <property type="evidence" value="ECO:0007669"/>
    <property type="project" value="TreeGrafter"/>
</dbReference>
<dbReference type="InterPro" id="IPR001425">
    <property type="entry name" value="Arc/bac/fun_rhodopsins"/>
</dbReference>
<dbReference type="GO" id="GO:0007602">
    <property type="term" value="P:phototransduction"/>
    <property type="evidence" value="ECO:0007669"/>
    <property type="project" value="UniProtKB-KW"/>
</dbReference>
<dbReference type="InterPro" id="IPR018229">
    <property type="entry name" value="Rhodopsin_retinal_BS"/>
</dbReference>
<feature type="transmembrane region" description="Helical" evidence="11">
    <location>
        <begin position="46"/>
        <end position="67"/>
    </location>
</feature>
<dbReference type="SMART" id="SM01021">
    <property type="entry name" value="Bac_rhodopsin"/>
    <property type="match status" value="1"/>
</dbReference>
<feature type="transmembrane region" description="Helical" evidence="11">
    <location>
        <begin position="251"/>
        <end position="271"/>
    </location>
</feature>
<feature type="transmembrane region" description="Helical" evidence="11">
    <location>
        <begin position="74"/>
        <end position="94"/>
    </location>
</feature>
<keyword evidence="8" id="KW-0157">Chromophore</keyword>
<evidence type="ECO:0000313" key="13">
    <source>
        <dbReference type="Proteomes" id="UP000076632"/>
    </source>
</evidence>
<evidence type="ECO:0000256" key="8">
    <source>
        <dbReference type="ARBA" id="ARBA00022991"/>
    </source>
</evidence>
<dbReference type="PANTHER" id="PTHR28286:SF2">
    <property type="entry name" value="BACTERIORHODOPSIN _OPSIN, NOPA (EUROFUNG)"/>
    <property type="match status" value="1"/>
</dbReference>
<dbReference type="EMBL" id="KV407456">
    <property type="protein sequence ID" value="KZF24222.1"/>
    <property type="molecule type" value="Genomic_DNA"/>
</dbReference>
<dbReference type="Pfam" id="PF01036">
    <property type="entry name" value="Bac_rhodopsin"/>
    <property type="match status" value="1"/>
</dbReference>
<dbReference type="GO" id="GO:0009881">
    <property type="term" value="F:photoreceptor activity"/>
    <property type="evidence" value="ECO:0007669"/>
    <property type="project" value="UniProtKB-KW"/>
</dbReference>
<dbReference type="InParanoid" id="A0A165I1G2"/>
<dbReference type="Gene3D" id="1.20.1070.10">
    <property type="entry name" value="Rhodopsin 7-helix transmembrane proteins"/>
    <property type="match status" value="1"/>
</dbReference>
<evidence type="ECO:0000313" key="12">
    <source>
        <dbReference type="EMBL" id="KZF24222.1"/>
    </source>
</evidence>
<feature type="transmembrane region" description="Helical" evidence="11">
    <location>
        <begin position="131"/>
        <end position="149"/>
    </location>
</feature>
<dbReference type="PRINTS" id="PR00251">
    <property type="entry name" value="BACTRLOPSIN"/>
</dbReference>
<evidence type="ECO:0000256" key="1">
    <source>
        <dbReference type="ARBA" id="ARBA00004141"/>
    </source>
</evidence>
<dbReference type="SUPFAM" id="SSF81321">
    <property type="entry name" value="Family A G protein-coupled receptor-like"/>
    <property type="match status" value="1"/>
</dbReference>
<keyword evidence="13" id="KW-1185">Reference proteome</keyword>
<keyword evidence="10 12" id="KW-0675">Receptor</keyword>
<keyword evidence="7 11" id="KW-1133">Transmembrane helix</keyword>
<evidence type="ECO:0000256" key="3">
    <source>
        <dbReference type="ARBA" id="ARBA00022543"/>
    </source>
</evidence>
<dbReference type="PROSITE" id="PS00950">
    <property type="entry name" value="BACTERIAL_OPSIN_1"/>
    <property type="match status" value="1"/>
</dbReference>
<keyword evidence="4" id="KW-0716">Sensory transduction</keyword>
<name>A0A165I1G2_XYLHT</name>
<comment type="similarity">
    <text evidence="2">Belongs to the archaeal/bacterial/fungal opsin family.</text>
</comment>
<protein>
    <submittedName>
        <fullName evidence="12">Family A G protein-coupled receptor-like protein</fullName>
    </submittedName>
</protein>
<dbReference type="GeneID" id="28897227"/>
<evidence type="ECO:0000256" key="6">
    <source>
        <dbReference type="ARBA" id="ARBA00022925"/>
    </source>
</evidence>
<keyword evidence="3" id="KW-0600">Photoreceptor protein</keyword>
<comment type="subcellular location">
    <subcellularLocation>
        <location evidence="1">Membrane</location>
        <topology evidence="1">Multi-pass membrane protein</topology>
    </subcellularLocation>
</comment>
<reference evidence="12 13" key="1">
    <citation type="journal article" date="2016" name="Fungal Biol.">
        <title>The genome of Xylona heveae provides a window into fungal endophytism.</title>
        <authorList>
            <person name="Gazis R."/>
            <person name="Kuo A."/>
            <person name="Riley R."/>
            <person name="LaButti K."/>
            <person name="Lipzen A."/>
            <person name="Lin J."/>
            <person name="Amirebrahimi M."/>
            <person name="Hesse C.N."/>
            <person name="Spatafora J.W."/>
            <person name="Henrissat B."/>
            <person name="Hainaut M."/>
            <person name="Grigoriev I.V."/>
            <person name="Hibbett D.S."/>
        </authorList>
    </citation>
    <scope>NUCLEOTIDE SEQUENCE [LARGE SCALE GENOMIC DNA]</scope>
    <source>
        <strain evidence="12 13">TC161</strain>
    </source>
</reference>
<evidence type="ECO:0000256" key="7">
    <source>
        <dbReference type="ARBA" id="ARBA00022989"/>
    </source>
</evidence>
<feature type="transmembrane region" description="Helical" evidence="11">
    <location>
        <begin position="156"/>
        <end position="176"/>
    </location>
</feature>
<dbReference type="GO" id="GO:0005783">
    <property type="term" value="C:endoplasmic reticulum"/>
    <property type="evidence" value="ECO:0007669"/>
    <property type="project" value="TreeGrafter"/>
</dbReference>
<dbReference type="OMA" id="ILWTAYP"/>
<gene>
    <name evidence="12" type="ORF">L228DRAFT_245121</name>
</gene>
<feature type="transmembrane region" description="Helical" evidence="11">
    <location>
        <begin position="215"/>
        <end position="239"/>
    </location>
</feature>
<evidence type="ECO:0000256" key="11">
    <source>
        <dbReference type="SAM" id="Phobius"/>
    </source>
</evidence>
<dbReference type="RefSeq" id="XP_018189777.1">
    <property type="nucleotide sequence ID" value="XM_018332090.1"/>
</dbReference>
<evidence type="ECO:0000256" key="2">
    <source>
        <dbReference type="ARBA" id="ARBA00008130"/>
    </source>
</evidence>
<keyword evidence="9 11" id="KW-0472">Membrane</keyword>
<dbReference type="Proteomes" id="UP000076632">
    <property type="component" value="Unassembled WGS sequence"/>
</dbReference>
<keyword evidence="6" id="KW-0681">Retinal protein</keyword>
<evidence type="ECO:0000256" key="4">
    <source>
        <dbReference type="ARBA" id="ARBA00022606"/>
    </source>
</evidence>
<dbReference type="OrthoDB" id="10261467at2759"/>
<evidence type="ECO:0000256" key="10">
    <source>
        <dbReference type="ARBA" id="ARBA00023170"/>
    </source>
</evidence>
<evidence type="ECO:0000256" key="5">
    <source>
        <dbReference type="ARBA" id="ARBA00022692"/>
    </source>
</evidence>